<feature type="region of interest" description="Disordered" evidence="1">
    <location>
        <begin position="53"/>
        <end position="76"/>
    </location>
</feature>
<keyword evidence="2" id="KW-1133">Transmembrane helix</keyword>
<accession>A0ABU0CPK5</accession>
<keyword evidence="2" id="KW-0812">Transmembrane</keyword>
<keyword evidence="4" id="KW-1185">Reference proteome</keyword>
<dbReference type="Proteomes" id="UP001232445">
    <property type="component" value="Unassembled WGS sequence"/>
</dbReference>
<evidence type="ECO:0000313" key="4">
    <source>
        <dbReference type="Proteomes" id="UP001232445"/>
    </source>
</evidence>
<organism evidence="3 4">
    <name type="scientific">Caldalkalibacillus uzonensis</name>
    <dbReference type="NCBI Taxonomy" id="353224"/>
    <lineage>
        <taxon>Bacteria</taxon>
        <taxon>Bacillati</taxon>
        <taxon>Bacillota</taxon>
        <taxon>Bacilli</taxon>
        <taxon>Bacillales</taxon>
        <taxon>Bacillaceae</taxon>
        <taxon>Caldalkalibacillus</taxon>
    </lineage>
</organism>
<protein>
    <submittedName>
        <fullName evidence="3">Anti-sigma-YlaC factor YlaD</fullName>
    </submittedName>
</protein>
<reference evidence="3 4" key="1">
    <citation type="submission" date="2023-07" db="EMBL/GenBank/DDBJ databases">
        <title>Genomic Encyclopedia of Type Strains, Phase IV (KMG-IV): sequencing the most valuable type-strain genomes for metagenomic binning, comparative biology and taxonomic classification.</title>
        <authorList>
            <person name="Goeker M."/>
        </authorList>
    </citation>
    <scope>NUCLEOTIDE SEQUENCE [LARGE SCALE GENOMIC DNA]</scope>
    <source>
        <strain evidence="3 4">DSM 17740</strain>
    </source>
</reference>
<keyword evidence="2" id="KW-0472">Membrane</keyword>
<dbReference type="EMBL" id="JAUSUQ010000003">
    <property type="protein sequence ID" value="MDQ0338350.1"/>
    <property type="molecule type" value="Genomic_DNA"/>
</dbReference>
<proteinExistence type="predicted"/>
<dbReference type="RefSeq" id="WP_307336548.1">
    <property type="nucleotide sequence ID" value="NZ_JAUSUQ010000003.1"/>
</dbReference>
<gene>
    <name evidence="3" type="ORF">J2S00_001134</name>
</gene>
<comment type="caution">
    <text evidence="3">The sequence shown here is derived from an EMBL/GenBank/DDBJ whole genome shotgun (WGS) entry which is preliminary data.</text>
</comment>
<evidence type="ECO:0000256" key="2">
    <source>
        <dbReference type="SAM" id="Phobius"/>
    </source>
</evidence>
<sequence>MNHQQSLTEQCAIFRDLYADYQADHVEQETKQWMEEHLYQCGNCQEWITLGGTSQTAGEDQHEPGESFSVQQTSSVHSSSLTKEELKTIRTAKRMLWLGIGLVTALSVWVAFWFYF</sequence>
<evidence type="ECO:0000313" key="3">
    <source>
        <dbReference type="EMBL" id="MDQ0338350.1"/>
    </source>
</evidence>
<name>A0ABU0CPK5_9BACI</name>
<feature type="transmembrane region" description="Helical" evidence="2">
    <location>
        <begin position="95"/>
        <end position="115"/>
    </location>
</feature>
<evidence type="ECO:0000256" key="1">
    <source>
        <dbReference type="SAM" id="MobiDB-lite"/>
    </source>
</evidence>
<feature type="compositionally biased region" description="Low complexity" evidence="1">
    <location>
        <begin position="67"/>
        <end position="76"/>
    </location>
</feature>